<comment type="subcellular location">
    <subcellularLocation>
        <location evidence="2">Nucleus</location>
    </subcellularLocation>
</comment>
<evidence type="ECO:0000256" key="6">
    <source>
        <dbReference type="ARBA" id="ARBA00022771"/>
    </source>
</evidence>
<dbReference type="GO" id="GO:0000981">
    <property type="term" value="F:DNA-binding transcription factor activity, RNA polymerase II-specific"/>
    <property type="evidence" value="ECO:0007669"/>
    <property type="project" value="TreeGrafter"/>
</dbReference>
<comment type="caution">
    <text evidence="16">The sequence shown here is derived from an EMBL/GenBank/DDBJ whole genome shotgun (WGS) entry which is preliminary data.</text>
</comment>
<dbReference type="SUPFAM" id="SSF46689">
    <property type="entry name" value="Homeodomain-like"/>
    <property type="match status" value="1"/>
</dbReference>
<keyword evidence="11" id="KW-0539">Nucleus</keyword>
<dbReference type="FunFam" id="3.30.160.60:FF:002169">
    <property type="entry name" value="Zgc:174573"/>
    <property type="match status" value="1"/>
</dbReference>
<keyword evidence="10" id="KW-0804">Transcription</keyword>
<feature type="domain" description="C2H2-type" evidence="14">
    <location>
        <begin position="587"/>
        <end position="610"/>
    </location>
</feature>
<keyword evidence="17" id="KW-1185">Reference proteome</keyword>
<evidence type="ECO:0000256" key="9">
    <source>
        <dbReference type="ARBA" id="ARBA00023125"/>
    </source>
</evidence>
<protein>
    <submittedName>
        <fullName evidence="16">Uncharacterized protein</fullName>
    </submittedName>
</protein>
<evidence type="ECO:0000256" key="8">
    <source>
        <dbReference type="ARBA" id="ARBA00023015"/>
    </source>
</evidence>
<dbReference type="FunFam" id="3.30.160.60:FF:001289">
    <property type="entry name" value="Zinc finger protein 574"/>
    <property type="match status" value="1"/>
</dbReference>
<proteinExistence type="inferred from homology"/>
<dbReference type="PROSITE" id="PS51253">
    <property type="entry name" value="HTH_CENPB"/>
    <property type="match status" value="1"/>
</dbReference>
<dbReference type="GO" id="GO:0005634">
    <property type="term" value="C:nucleus"/>
    <property type="evidence" value="ECO:0007669"/>
    <property type="project" value="UniProtKB-SubCell"/>
</dbReference>
<sequence length="610" mass="70039">MGKRHRASLTAGMKKEVCQYKVEHPEAKLKDLIKMFSEKWDTRVGRTTIGDILRESEKWMAVSEHYEDIKRVSAGRYRELDAALFKLFIDARSHNELITDDWLLKNAHQIGTDMNITGFRYSAGWLAGFKRRYVIGKSKIAGKYTLICKNASVVHRPQHPGKRRPKRTRHLQLSEQQETLEHLPLGYVYEPNNDDCTLPITGRAIVTVEEARAALIKVITFLSSVAVGEDYLCLLFNVLKYLDNYGNSVVQSQNVDDVLVKYEDALMAPVNNVSPHEQANNGGTAESASDPPDIVRIKEENVSVNGDLQTDDDVCEDVARQSQSDIFHGDNGNMKVTEGSTDLDVDKQLVITKRRSDLFVPNEHIRQVNSQRKEDKYVRYVRYVDSSKTYECLICAKTFALHTRCRRHVKLVHSGERPFRCSICEKTFPENATLKKHLRVHTGEKPYLCMFCGKNLSTSTGLIIHIRCHTGERPYVCPVCNKSFSHPSGLSEHRRVHSTEKPYACTVCDRAFKRSTELSVHKRVHTGERPYKCVICDKSFAKWSYWRNHMRRHTGEKPYNCDHCNKSFAHRSLLNTHLRVHTGERPFCCAICGKRFSQSGSLYHHQRMHE</sequence>
<evidence type="ECO:0000256" key="12">
    <source>
        <dbReference type="PROSITE-ProRule" id="PRU00042"/>
    </source>
</evidence>
<evidence type="ECO:0000256" key="5">
    <source>
        <dbReference type="ARBA" id="ARBA00022737"/>
    </source>
</evidence>
<dbReference type="InterPro" id="IPR013087">
    <property type="entry name" value="Znf_C2H2_type"/>
</dbReference>
<feature type="domain" description="C2H2-type" evidence="14">
    <location>
        <begin position="419"/>
        <end position="446"/>
    </location>
</feature>
<dbReference type="InterPro" id="IPR036236">
    <property type="entry name" value="Znf_C2H2_sf"/>
</dbReference>
<evidence type="ECO:0000313" key="16">
    <source>
        <dbReference type="EMBL" id="KAK2151455.1"/>
    </source>
</evidence>
<evidence type="ECO:0000256" key="11">
    <source>
        <dbReference type="ARBA" id="ARBA00023242"/>
    </source>
</evidence>
<dbReference type="PROSITE" id="PS50157">
    <property type="entry name" value="ZINC_FINGER_C2H2_2"/>
    <property type="match status" value="8"/>
</dbReference>
<organism evidence="16 17">
    <name type="scientific">Paralvinella palmiformis</name>
    <dbReference type="NCBI Taxonomy" id="53620"/>
    <lineage>
        <taxon>Eukaryota</taxon>
        <taxon>Metazoa</taxon>
        <taxon>Spiralia</taxon>
        <taxon>Lophotrochozoa</taxon>
        <taxon>Annelida</taxon>
        <taxon>Polychaeta</taxon>
        <taxon>Sedentaria</taxon>
        <taxon>Canalipalpata</taxon>
        <taxon>Terebellida</taxon>
        <taxon>Terebelliformia</taxon>
        <taxon>Alvinellidae</taxon>
        <taxon>Paralvinella</taxon>
    </lineage>
</organism>
<feature type="domain" description="C2H2-type" evidence="14">
    <location>
        <begin position="503"/>
        <end position="530"/>
    </location>
</feature>
<gene>
    <name evidence="16" type="ORF">LSH36_362g01005</name>
</gene>
<keyword evidence="9" id="KW-0238">DNA-binding</keyword>
<evidence type="ECO:0000313" key="17">
    <source>
        <dbReference type="Proteomes" id="UP001208570"/>
    </source>
</evidence>
<feature type="domain" description="C2H2-type" evidence="14">
    <location>
        <begin position="531"/>
        <end position="558"/>
    </location>
</feature>
<dbReference type="SMART" id="SM00355">
    <property type="entry name" value="ZnF_C2H2"/>
    <property type="match status" value="8"/>
</dbReference>
<dbReference type="AlphaFoldDB" id="A0AAD9JG04"/>
<feature type="domain" description="C2H2-type" evidence="14">
    <location>
        <begin position="447"/>
        <end position="474"/>
    </location>
</feature>
<evidence type="ECO:0000256" key="13">
    <source>
        <dbReference type="SAM" id="MobiDB-lite"/>
    </source>
</evidence>
<name>A0AAD9JG04_9ANNE</name>
<keyword evidence="4" id="KW-0479">Metal-binding</keyword>
<evidence type="ECO:0000256" key="4">
    <source>
        <dbReference type="ARBA" id="ARBA00022723"/>
    </source>
</evidence>
<feature type="domain" description="HTH CENPB-type" evidence="15">
    <location>
        <begin position="68"/>
        <end position="139"/>
    </location>
</feature>
<evidence type="ECO:0000256" key="7">
    <source>
        <dbReference type="ARBA" id="ARBA00022833"/>
    </source>
</evidence>
<dbReference type="SMART" id="SM00674">
    <property type="entry name" value="CENPB"/>
    <property type="match status" value="1"/>
</dbReference>
<evidence type="ECO:0000256" key="2">
    <source>
        <dbReference type="ARBA" id="ARBA00004123"/>
    </source>
</evidence>
<dbReference type="FunFam" id="3.30.160.60:FF:001134">
    <property type="entry name" value="Zinc finger protein 70"/>
    <property type="match status" value="1"/>
</dbReference>
<dbReference type="Pfam" id="PF03221">
    <property type="entry name" value="HTH_Tnp_Tc5"/>
    <property type="match status" value="1"/>
</dbReference>
<dbReference type="PROSITE" id="PS00028">
    <property type="entry name" value="ZINC_FINGER_C2H2_1"/>
    <property type="match status" value="8"/>
</dbReference>
<dbReference type="FunFam" id="3.30.160.60:FF:000135">
    <property type="entry name" value="Zinc finger protein 358"/>
    <property type="match status" value="1"/>
</dbReference>
<comment type="similarity">
    <text evidence="3">Belongs to the krueppel C2H2-type zinc-finger protein family.</text>
</comment>
<dbReference type="GO" id="GO:0008270">
    <property type="term" value="F:zinc ion binding"/>
    <property type="evidence" value="ECO:0007669"/>
    <property type="project" value="UniProtKB-KW"/>
</dbReference>
<dbReference type="GO" id="GO:0003677">
    <property type="term" value="F:DNA binding"/>
    <property type="evidence" value="ECO:0007669"/>
    <property type="project" value="UniProtKB-KW"/>
</dbReference>
<dbReference type="Proteomes" id="UP001208570">
    <property type="component" value="Unassembled WGS sequence"/>
</dbReference>
<keyword evidence="8" id="KW-0805">Transcription regulation</keyword>
<dbReference type="PANTHER" id="PTHR24394">
    <property type="entry name" value="ZINC FINGER PROTEIN"/>
    <property type="match status" value="1"/>
</dbReference>
<dbReference type="FunFam" id="3.30.160.60:FF:000557">
    <property type="entry name" value="zinc finger and SCAN domain-containing protein 29"/>
    <property type="match status" value="1"/>
</dbReference>
<dbReference type="Gene3D" id="1.10.10.60">
    <property type="entry name" value="Homeodomain-like"/>
    <property type="match status" value="2"/>
</dbReference>
<dbReference type="PANTHER" id="PTHR24394:SF29">
    <property type="entry name" value="MYONEURIN"/>
    <property type="match status" value="1"/>
</dbReference>
<dbReference type="EMBL" id="JAODUP010000362">
    <property type="protein sequence ID" value="KAK2151455.1"/>
    <property type="molecule type" value="Genomic_DNA"/>
</dbReference>
<evidence type="ECO:0000259" key="15">
    <source>
        <dbReference type="PROSITE" id="PS51253"/>
    </source>
</evidence>
<feature type="domain" description="C2H2-type" evidence="14">
    <location>
        <begin position="390"/>
        <end position="418"/>
    </location>
</feature>
<feature type="region of interest" description="Disordered" evidence="13">
    <location>
        <begin position="273"/>
        <end position="292"/>
    </location>
</feature>
<keyword evidence="5" id="KW-0677">Repeat</keyword>
<evidence type="ECO:0000259" key="14">
    <source>
        <dbReference type="PROSITE" id="PS50157"/>
    </source>
</evidence>
<feature type="domain" description="C2H2-type" evidence="14">
    <location>
        <begin position="559"/>
        <end position="586"/>
    </location>
</feature>
<dbReference type="FunFam" id="3.30.160.60:FF:002343">
    <property type="entry name" value="Zinc finger protein 33A"/>
    <property type="match status" value="1"/>
</dbReference>
<dbReference type="FunFam" id="3.30.160.60:FF:000624">
    <property type="entry name" value="zinc finger protein 697"/>
    <property type="match status" value="1"/>
</dbReference>
<dbReference type="InterPro" id="IPR006600">
    <property type="entry name" value="HTH_CenpB_DNA-bd_dom"/>
</dbReference>
<dbReference type="Pfam" id="PF00096">
    <property type="entry name" value="zf-C2H2"/>
    <property type="match status" value="6"/>
</dbReference>
<keyword evidence="7" id="KW-0862">Zinc</keyword>
<evidence type="ECO:0000256" key="3">
    <source>
        <dbReference type="ARBA" id="ARBA00006991"/>
    </source>
</evidence>
<evidence type="ECO:0000256" key="10">
    <source>
        <dbReference type="ARBA" id="ARBA00023163"/>
    </source>
</evidence>
<dbReference type="Gene3D" id="3.30.160.60">
    <property type="entry name" value="Classic Zinc Finger"/>
    <property type="match status" value="8"/>
</dbReference>
<dbReference type="InterPro" id="IPR009057">
    <property type="entry name" value="Homeodomain-like_sf"/>
</dbReference>
<feature type="compositionally biased region" description="Polar residues" evidence="13">
    <location>
        <begin position="273"/>
        <end position="287"/>
    </location>
</feature>
<accession>A0AAD9JG04</accession>
<keyword evidence="6 12" id="KW-0863">Zinc-finger</keyword>
<feature type="domain" description="C2H2-type" evidence="14">
    <location>
        <begin position="475"/>
        <end position="502"/>
    </location>
</feature>
<dbReference type="SUPFAM" id="SSF57667">
    <property type="entry name" value="beta-beta-alpha zinc fingers"/>
    <property type="match status" value="5"/>
</dbReference>
<evidence type="ECO:0000256" key="1">
    <source>
        <dbReference type="ARBA" id="ARBA00003767"/>
    </source>
</evidence>
<reference evidence="16" key="1">
    <citation type="journal article" date="2023" name="Mol. Biol. Evol.">
        <title>Third-Generation Sequencing Reveals the Adaptive Role of the Epigenome in Three Deep-Sea Polychaetes.</title>
        <authorList>
            <person name="Perez M."/>
            <person name="Aroh O."/>
            <person name="Sun Y."/>
            <person name="Lan Y."/>
            <person name="Juniper S.K."/>
            <person name="Young C.R."/>
            <person name="Angers B."/>
            <person name="Qian P.Y."/>
        </authorList>
    </citation>
    <scope>NUCLEOTIDE SEQUENCE</scope>
    <source>
        <strain evidence="16">P08H-3</strain>
    </source>
</reference>
<comment type="function">
    <text evidence="1">May be involved in transcriptional regulation.</text>
</comment>